<dbReference type="GO" id="GO:0031267">
    <property type="term" value="F:small GTPase binding"/>
    <property type="evidence" value="ECO:0007669"/>
    <property type="project" value="InterPro"/>
</dbReference>
<dbReference type="PANTHER" id="PTHR10997:SF18">
    <property type="entry name" value="D-IMPORTIN 7_RANBP7"/>
    <property type="match status" value="1"/>
</dbReference>
<dbReference type="PANTHER" id="PTHR10997">
    <property type="entry name" value="IMPORTIN-7, 8, 11"/>
    <property type="match status" value="1"/>
</dbReference>
<dbReference type="STRING" id="1555241.A0A4P9X865"/>
<accession>A0A4P9X865</accession>
<feature type="compositionally biased region" description="Acidic residues" evidence="7">
    <location>
        <begin position="921"/>
        <end position="939"/>
    </location>
</feature>
<organism evidence="9 10">
    <name type="scientific">Caulochytrium protostelioides</name>
    <dbReference type="NCBI Taxonomy" id="1555241"/>
    <lineage>
        <taxon>Eukaryota</taxon>
        <taxon>Fungi</taxon>
        <taxon>Fungi incertae sedis</taxon>
        <taxon>Chytridiomycota</taxon>
        <taxon>Chytridiomycota incertae sedis</taxon>
        <taxon>Chytridiomycetes</taxon>
        <taxon>Caulochytriales</taxon>
        <taxon>Caulochytriaceae</taxon>
        <taxon>Caulochytrium</taxon>
    </lineage>
</organism>
<evidence type="ECO:0000256" key="4">
    <source>
        <dbReference type="ARBA" id="ARBA00022490"/>
    </source>
</evidence>
<feature type="non-terminal residue" evidence="9">
    <location>
        <position position="1022"/>
    </location>
</feature>
<dbReference type="InterPro" id="IPR013713">
    <property type="entry name" value="XPO2_central"/>
</dbReference>
<feature type="non-terminal residue" evidence="9">
    <location>
        <position position="1"/>
    </location>
</feature>
<gene>
    <name evidence="9" type="ORF">CXG81DRAFT_3800</name>
</gene>
<keyword evidence="4" id="KW-0963">Cytoplasm</keyword>
<dbReference type="Pfam" id="PF08506">
    <property type="entry name" value="Cse1"/>
    <property type="match status" value="1"/>
</dbReference>
<evidence type="ECO:0000259" key="8">
    <source>
        <dbReference type="PROSITE" id="PS50166"/>
    </source>
</evidence>
<dbReference type="OrthoDB" id="760868at2759"/>
<dbReference type="InterPro" id="IPR011989">
    <property type="entry name" value="ARM-like"/>
</dbReference>
<keyword evidence="5" id="KW-0653">Protein transport</keyword>
<dbReference type="EMBL" id="ML014173">
    <property type="protein sequence ID" value="RKP01422.1"/>
    <property type="molecule type" value="Genomic_DNA"/>
</dbReference>
<evidence type="ECO:0000313" key="9">
    <source>
        <dbReference type="EMBL" id="RKP01422.1"/>
    </source>
</evidence>
<feature type="compositionally biased region" description="Acidic residues" evidence="7">
    <location>
        <begin position="950"/>
        <end position="962"/>
    </location>
</feature>
<evidence type="ECO:0000256" key="6">
    <source>
        <dbReference type="ARBA" id="ARBA00023242"/>
    </source>
</evidence>
<protein>
    <recommendedName>
        <fullName evidence="8">Importin N-terminal domain-containing protein</fullName>
    </recommendedName>
</protein>
<dbReference type="SMART" id="SM00913">
    <property type="entry name" value="IBN_N"/>
    <property type="match status" value="1"/>
</dbReference>
<evidence type="ECO:0000256" key="1">
    <source>
        <dbReference type="ARBA" id="ARBA00004123"/>
    </source>
</evidence>
<comment type="subcellular location">
    <subcellularLocation>
        <location evidence="2">Cytoplasm</location>
    </subcellularLocation>
    <subcellularLocation>
        <location evidence="1">Nucleus</location>
    </subcellularLocation>
</comment>
<evidence type="ECO:0000256" key="3">
    <source>
        <dbReference type="ARBA" id="ARBA00022448"/>
    </source>
</evidence>
<keyword evidence="3" id="KW-0813">Transport</keyword>
<keyword evidence="6" id="KW-0539">Nucleus</keyword>
<reference evidence="10" key="1">
    <citation type="journal article" date="2018" name="Nat. Microbiol.">
        <title>Leveraging single-cell genomics to expand the fungal tree of life.</title>
        <authorList>
            <person name="Ahrendt S.R."/>
            <person name="Quandt C.A."/>
            <person name="Ciobanu D."/>
            <person name="Clum A."/>
            <person name="Salamov A."/>
            <person name="Andreopoulos B."/>
            <person name="Cheng J.F."/>
            <person name="Woyke T."/>
            <person name="Pelin A."/>
            <person name="Henrissat B."/>
            <person name="Reynolds N.K."/>
            <person name="Benny G.L."/>
            <person name="Smith M.E."/>
            <person name="James T.Y."/>
            <person name="Grigoriev I.V."/>
        </authorList>
    </citation>
    <scope>NUCLEOTIDE SEQUENCE [LARGE SCALE GENOMIC DNA]</scope>
    <source>
        <strain evidence="10">ATCC 52028</strain>
    </source>
</reference>
<dbReference type="InterPro" id="IPR016024">
    <property type="entry name" value="ARM-type_fold"/>
</dbReference>
<dbReference type="Gene3D" id="1.25.10.10">
    <property type="entry name" value="Leucine-rich Repeat Variant"/>
    <property type="match status" value="1"/>
</dbReference>
<dbReference type="InterPro" id="IPR001494">
    <property type="entry name" value="Importin-beta_N"/>
</dbReference>
<feature type="domain" description="Importin N-terminal" evidence="8">
    <location>
        <begin position="21"/>
        <end position="95"/>
    </location>
</feature>
<evidence type="ECO:0000256" key="2">
    <source>
        <dbReference type="ARBA" id="ARBA00004496"/>
    </source>
</evidence>
<dbReference type="GO" id="GO:0006606">
    <property type="term" value="P:protein import into nucleus"/>
    <property type="evidence" value="ECO:0007669"/>
    <property type="project" value="TreeGrafter"/>
</dbReference>
<keyword evidence="10" id="KW-1185">Reference proteome</keyword>
<dbReference type="GO" id="GO:0005635">
    <property type="term" value="C:nuclear envelope"/>
    <property type="evidence" value="ECO:0007669"/>
    <property type="project" value="TreeGrafter"/>
</dbReference>
<dbReference type="AlphaFoldDB" id="A0A4P9X865"/>
<dbReference type="Pfam" id="PF03810">
    <property type="entry name" value="IBN_N"/>
    <property type="match status" value="1"/>
</dbReference>
<dbReference type="Proteomes" id="UP000274922">
    <property type="component" value="Unassembled WGS sequence"/>
</dbReference>
<proteinExistence type="predicted"/>
<dbReference type="PROSITE" id="PS50166">
    <property type="entry name" value="IMPORTIN_B_NT"/>
    <property type="match status" value="1"/>
</dbReference>
<evidence type="ECO:0000256" key="5">
    <source>
        <dbReference type="ARBA" id="ARBA00022927"/>
    </source>
</evidence>
<sequence length="1022" mass="115701">QALYQLFTSTLSPVEQTRKAAEEQLKQLSGQNGFLSQLLQIVASPETPGSVRQAAAIYFKNRVSRGWHLPLDQEGTISAEDRTVVRDHILQVVMSDVPTVRVQLIASLGTVVQNDFPESWPAFAPTILAQLQSSQSHEIHTGIVAMHELSRVYQWSAADRRVAFYEMAQVALPVMHKLATEFLAHDAPEAGEMVKVVVKTYTKTIRIELAPWLQQNDQLVPWATLLLQLVDKPIPVDASVDPEEREKQSWWKAKKWASKCFHLIMTRYARPKDSTYGAFGQAFIENFAPRVLTAYLHQVQICAQRTTWMSQRHMSGIADFLESCVRFTLLWKSMKPHLEVLLLHFVFPLMYFTDEDMELWENDPVEYVHKRIDPPPSDMSSPTHAAQILLMTLVEKRPKQTFQPIFRFIEAILSNQPPANLLQPGMVADETTLMRFRDGALNMLATIAEEIVPQNLSVLHLEAFIAKYVLPSCAAEVPAFMRSRAMATLTHFDEVAWTQAGTWQALLHYAMLGLQDAQLAVRVNAALLLTPFFLREDADDATVPGSAAQIHEVLGQHAPQIMRILLQIQNEIEMDTIAHIMEMLVNQYSEQLAPAAVELAEGLAQSFFQLVADLDLSDDAAQPLTYDQEEETEGKSMAALGTLSTMLALCSAVDNSPVIMQQMQNVLCPVIMAVLQKRLVDLFEQTFEIIDACIYTFKDVTPAMWSLLPLIHSACRAEEMVYFDEMTPALVSYVQYGGKAAAEHPQQHQQAMLQIYDLVEQIMRSDYDDTFPSMFQGAALLMEAFMMYMPGAIDELVPRLLDLPNPDGTVAIRPRIEESNSIHILFLETVINALIYNPLLTLNHLQQREQLNFFLGRWFAHLDRFRRVHDRRLCILALTAILHLPLDQLPATLQQEYARLWEALVKVYEGLPAAIKNREEIEAEMERDDDDDEDDEDETGAANGAHLNGADDEDVEDEEDAYLDSLTRSGMRSWNGEGGTYGDDDDDDDEDYMLEEDPYYESPYDSIPLFSRFRETAAQLSA</sequence>
<feature type="compositionally biased region" description="Acidic residues" evidence="7">
    <location>
        <begin position="982"/>
        <end position="999"/>
    </location>
</feature>
<evidence type="ECO:0000313" key="10">
    <source>
        <dbReference type="Proteomes" id="UP000274922"/>
    </source>
</evidence>
<evidence type="ECO:0000256" key="7">
    <source>
        <dbReference type="SAM" id="MobiDB-lite"/>
    </source>
</evidence>
<feature type="region of interest" description="Disordered" evidence="7">
    <location>
        <begin position="919"/>
        <end position="1005"/>
    </location>
</feature>
<dbReference type="SUPFAM" id="SSF48371">
    <property type="entry name" value="ARM repeat"/>
    <property type="match status" value="1"/>
</dbReference>
<dbReference type="GO" id="GO:0005829">
    <property type="term" value="C:cytosol"/>
    <property type="evidence" value="ECO:0007669"/>
    <property type="project" value="TreeGrafter"/>
</dbReference>
<name>A0A4P9X865_9FUNG</name>